<evidence type="ECO:0000313" key="1">
    <source>
        <dbReference type="EMBL" id="CAL8086020.1"/>
    </source>
</evidence>
<evidence type="ECO:0000313" key="2">
    <source>
        <dbReference type="Proteomes" id="UP001642540"/>
    </source>
</evidence>
<accession>A0ABP1Q1W6</accession>
<keyword evidence="2" id="KW-1185">Reference proteome</keyword>
<comment type="caution">
    <text evidence="1">The sequence shown here is derived from an EMBL/GenBank/DDBJ whole genome shotgun (WGS) entry which is preliminary data.</text>
</comment>
<dbReference type="EMBL" id="CAXLJM020000019">
    <property type="protein sequence ID" value="CAL8086020.1"/>
    <property type="molecule type" value="Genomic_DNA"/>
</dbReference>
<gene>
    <name evidence="1" type="ORF">ODALV1_LOCUS6306</name>
</gene>
<dbReference type="Proteomes" id="UP001642540">
    <property type="component" value="Unassembled WGS sequence"/>
</dbReference>
<proteinExistence type="predicted"/>
<sequence length="274" mass="32167">MFQVTGHAVYLTMAFYSYPYIQRWLPVHWLSGPEFYLPFDPQTIYTVFQHIMPSMNVPPNSKIITDMVNGIHLMMTVMHVIHETYDTHFLSFYPPTNFPGNLNGLCPPMQVNEIQTLFDFMRKNWLEIPLDSIWEPERFMGKVILERGLEADVVMPIENDLWDYSLDELKLTEDHLKNSIAAVGYTVEKARQNWIGSTNPNPHVKWWGEGSNEGSQIRFSLFGYEYNFLSAARFYEHPGAARFGHWERFLRRSLPNYILFPFSLFNEPHVSETL</sequence>
<reference evidence="1 2" key="1">
    <citation type="submission" date="2024-08" db="EMBL/GenBank/DDBJ databases">
        <authorList>
            <person name="Cucini C."/>
            <person name="Frati F."/>
        </authorList>
    </citation>
    <scope>NUCLEOTIDE SEQUENCE [LARGE SCALE GENOMIC DNA]</scope>
</reference>
<protein>
    <submittedName>
        <fullName evidence="1">Uncharacterized protein</fullName>
    </submittedName>
</protein>
<organism evidence="1 2">
    <name type="scientific">Orchesella dallaii</name>
    <dbReference type="NCBI Taxonomy" id="48710"/>
    <lineage>
        <taxon>Eukaryota</taxon>
        <taxon>Metazoa</taxon>
        <taxon>Ecdysozoa</taxon>
        <taxon>Arthropoda</taxon>
        <taxon>Hexapoda</taxon>
        <taxon>Collembola</taxon>
        <taxon>Entomobryomorpha</taxon>
        <taxon>Entomobryoidea</taxon>
        <taxon>Orchesellidae</taxon>
        <taxon>Orchesellinae</taxon>
        <taxon>Orchesella</taxon>
    </lineage>
</organism>
<name>A0ABP1Q1W6_9HEXA</name>